<accession>H9GU02</accession>
<dbReference type="PRINTS" id="PR00803">
    <property type="entry name" value="AFETOPROTEIN"/>
</dbReference>
<evidence type="ECO:0000256" key="5">
    <source>
        <dbReference type="ARBA" id="ARBA00023157"/>
    </source>
</evidence>
<dbReference type="GO" id="GO:0031667">
    <property type="term" value="P:response to nutrient levels"/>
    <property type="evidence" value="ECO:0000318"/>
    <property type="project" value="GO_Central"/>
</dbReference>
<feature type="signal peptide" evidence="6">
    <location>
        <begin position="1"/>
        <end position="18"/>
    </location>
</feature>
<keyword evidence="9" id="KW-1185">Reference proteome</keyword>
<keyword evidence="3 6" id="KW-0732">Signal</keyword>
<evidence type="ECO:0000256" key="1">
    <source>
        <dbReference type="ARBA" id="ARBA00004613"/>
    </source>
</evidence>
<dbReference type="Pfam" id="PF00273">
    <property type="entry name" value="Serum_albumin"/>
    <property type="match status" value="3"/>
</dbReference>
<dbReference type="PROSITE" id="PS51438">
    <property type="entry name" value="ALBUMIN_2"/>
    <property type="match status" value="3"/>
</dbReference>
<dbReference type="InterPro" id="IPR021177">
    <property type="entry name" value="Serum_albumin/AFP/Afamin"/>
</dbReference>
<keyword evidence="4" id="KW-0677">Repeat</keyword>
<name>H9GU02_ANOCA</name>
<keyword evidence="2" id="KW-0964">Secreted</keyword>
<dbReference type="Proteomes" id="UP000001646">
    <property type="component" value="Unplaced"/>
</dbReference>
<reference evidence="8" key="2">
    <citation type="submission" date="2025-08" db="UniProtKB">
        <authorList>
            <consortium name="Ensembl"/>
        </authorList>
    </citation>
    <scope>IDENTIFICATION</scope>
</reference>
<dbReference type="OrthoDB" id="9875082at2759"/>
<dbReference type="GO" id="GO:0005615">
    <property type="term" value="C:extracellular space"/>
    <property type="evidence" value="ECO:0007669"/>
    <property type="project" value="InterPro"/>
</dbReference>
<dbReference type="InParanoid" id="H9GU02"/>
<feature type="domain" description="Albumin" evidence="7">
    <location>
        <begin position="211"/>
        <end position="403"/>
    </location>
</feature>
<evidence type="ECO:0000259" key="7">
    <source>
        <dbReference type="PROSITE" id="PS51438"/>
    </source>
</evidence>
<dbReference type="GO" id="GO:0036094">
    <property type="term" value="F:small molecule binding"/>
    <property type="evidence" value="ECO:0000318"/>
    <property type="project" value="GO_Central"/>
</dbReference>
<dbReference type="FunFam" id="1.10.246.10:FF:000002">
    <property type="entry name" value="Serum albumin"/>
    <property type="match status" value="1"/>
</dbReference>
<evidence type="ECO:0000313" key="8">
    <source>
        <dbReference type="Ensembl" id="ENSACAP00000020416.2"/>
    </source>
</evidence>
<gene>
    <name evidence="8" type="primary">LOC100551552</name>
</gene>
<keyword evidence="5" id="KW-1015">Disulfide bond</keyword>
<dbReference type="PRINTS" id="PR00802">
    <property type="entry name" value="SERUMALBUMIN"/>
</dbReference>
<feature type="domain" description="Albumin" evidence="7">
    <location>
        <begin position="404"/>
        <end position="597"/>
    </location>
</feature>
<dbReference type="AlphaFoldDB" id="H9GU02"/>
<comment type="subcellular location">
    <subcellularLocation>
        <location evidence="1">Secreted</location>
    </subcellularLocation>
</comment>
<evidence type="ECO:0000256" key="6">
    <source>
        <dbReference type="SAM" id="SignalP"/>
    </source>
</evidence>
<dbReference type="InterPro" id="IPR020858">
    <property type="entry name" value="Serum_albumin-like"/>
</dbReference>
<reference evidence="8" key="3">
    <citation type="submission" date="2025-09" db="UniProtKB">
        <authorList>
            <consortium name="Ensembl"/>
        </authorList>
    </citation>
    <scope>IDENTIFICATION</scope>
</reference>
<reference evidence="8" key="1">
    <citation type="submission" date="2009-12" db="EMBL/GenBank/DDBJ databases">
        <title>The Genome Sequence of Anolis carolinensis (Green Anole Lizard).</title>
        <authorList>
            <consortium name="The Genome Sequencing Platform"/>
            <person name="Di Palma F."/>
            <person name="Alfoldi J."/>
            <person name="Heiman D."/>
            <person name="Young S."/>
            <person name="Grabherr M."/>
            <person name="Johnson J."/>
            <person name="Lander E.S."/>
            <person name="Lindblad-Toh K."/>
        </authorList>
    </citation>
    <scope>NUCLEOTIDE SEQUENCE [LARGE SCALE GENOMIC DNA]</scope>
    <source>
        <strain evidence="8">JBL SC #1</strain>
    </source>
</reference>
<dbReference type="Ensembl" id="ENSACAT00000024675.2">
    <property type="protein sequence ID" value="ENSACAP00000020416.2"/>
    <property type="gene ID" value="ENSACAG00000027678.2"/>
</dbReference>
<dbReference type="STRING" id="28377.ENSACAP00000020416"/>
<dbReference type="PANTHER" id="PTHR11385">
    <property type="entry name" value="SERUM ALBUMIN-RELATED"/>
    <property type="match status" value="1"/>
</dbReference>
<evidence type="ECO:0000313" key="9">
    <source>
        <dbReference type="Proteomes" id="UP000001646"/>
    </source>
</evidence>
<dbReference type="InterPro" id="IPR014760">
    <property type="entry name" value="Serum_albumin_N"/>
</dbReference>
<dbReference type="PANTHER" id="PTHR11385:SF14">
    <property type="entry name" value="AFAMIN"/>
    <property type="match status" value="1"/>
</dbReference>
<dbReference type="KEGG" id="acs:100551552"/>
<dbReference type="RefSeq" id="XP_008114671.1">
    <property type="nucleotide sequence ID" value="XM_008116464.3"/>
</dbReference>
<evidence type="ECO:0000256" key="4">
    <source>
        <dbReference type="ARBA" id="ARBA00022737"/>
    </source>
</evidence>
<dbReference type="GeneID" id="100551552"/>
<dbReference type="PROSITE" id="PS00212">
    <property type="entry name" value="ALBUMIN_1"/>
    <property type="match status" value="2"/>
</dbReference>
<dbReference type="Bgee" id="ENSACAG00000027678">
    <property type="expression patterns" value="Expressed in liver and 5 other cell types or tissues"/>
</dbReference>
<dbReference type="HOGENOM" id="CLU_030161_1_0_1"/>
<evidence type="ECO:0000256" key="2">
    <source>
        <dbReference type="ARBA" id="ARBA00022525"/>
    </source>
</evidence>
<organism evidence="8 9">
    <name type="scientific">Anolis carolinensis</name>
    <name type="common">Green anole</name>
    <name type="synonym">American chameleon</name>
    <dbReference type="NCBI Taxonomy" id="28377"/>
    <lineage>
        <taxon>Eukaryota</taxon>
        <taxon>Metazoa</taxon>
        <taxon>Chordata</taxon>
        <taxon>Craniata</taxon>
        <taxon>Vertebrata</taxon>
        <taxon>Euteleostomi</taxon>
        <taxon>Lepidosauria</taxon>
        <taxon>Squamata</taxon>
        <taxon>Bifurcata</taxon>
        <taxon>Unidentata</taxon>
        <taxon>Episquamata</taxon>
        <taxon>Toxicofera</taxon>
        <taxon>Iguania</taxon>
        <taxon>Dactyloidae</taxon>
        <taxon>Anolis</taxon>
    </lineage>
</organism>
<feature type="domain" description="Albumin" evidence="7">
    <location>
        <begin position="16"/>
        <end position="210"/>
    </location>
</feature>
<dbReference type="Gene3D" id="1.10.246.10">
    <property type="match status" value="6"/>
</dbReference>
<feature type="chain" id="PRO_5032963075" description="Albumin domain-containing protein" evidence="6">
    <location>
        <begin position="19"/>
        <end position="606"/>
    </location>
</feature>
<proteinExistence type="predicted"/>
<evidence type="ECO:0000256" key="3">
    <source>
        <dbReference type="ARBA" id="ARBA00022729"/>
    </source>
</evidence>
<dbReference type="eggNOG" id="ENOG502R7EA">
    <property type="taxonomic scope" value="Eukaryota"/>
</dbReference>
<dbReference type="GeneTree" id="ENSGT00390000000113"/>
<dbReference type="SUPFAM" id="SSF48552">
    <property type="entry name" value="Serum albumin-like"/>
    <property type="match status" value="3"/>
</dbReference>
<protein>
    <recommendedName>
        <fullName evidence="7">Albumin domain-containing protein</fullName>
    </recommendedName>
</protein>
<dbReference type="SMART" id="SM00103">
    <property type="entry name" value="ALBUMIN"/>
    <property type="match status" value="3"/>
</dbReference>
<sequence>MKRITCIFCLFWANFAEAESLTERHQILLERFTLLTHGGPFPEFTYLALIAQNVQRATYEEVMKITNGITELSKKCIPSDQADPECAKPLETVLFDNICNEQGLDDKYGFTECCGKVDEERKECFISHKNATLGFLPPFEELTPEEHCKAFQEDPTEAMRHYLYAIARRNPFTSVFIPFTIVQDLKDALTDRCQEGKQISCFDEKISNIRKELLTAIHLEKHSCHILKTFRKRAIMALKFVQLSQKFPKAEVLTIDKLAEDIARSQEKCCKGDTLECFLERANVTSYICSHQDTLSSKLEVCCQKPFLEQNACIMSMENDEKPADLSPDLREFMDKEDQCPRYAENQNPLLAELVYEYARRHPEFSAQLILRLGEEYEELLEKCCKTEKPKECLIQWEEFIQKHTADTLEAMKQTCERTDDSAFHNELLVRYAKKAPQLSFEELYEYNKGFIDAAAKCCKKDEAYKQICIDRYTNLVAGDICQRHEEHPINRKFGQCCEDSYINRQECFIGLGIDEEYVPLPFDPELFAFHGDFCLANTDQQVKQQRLLVNLIKHKPTITDEQLQVVVKEFLDMVTKCCEADNHEECFSAEGPKLIEMTRASLGEN</sequence>
<dbReference type="InterPro" id="IPR000264">
    <property type="entry name" value="ALB/AFP/VDB"/>
</dbReference>
<dbReference type="InterPro" id="IPR020857">
    <property type="entry name" value="Serum_albumin_CS"/>
</dbReference>